<gene>
    <name evidence="9" type="ORF">ACPOL_6023</name>
</gene>
<dbReference type="InterPro" id="IPR017853">
    <property type="entry name" value="GH"/>
</dbReference>
<dbReference type="Proteomes" id="UP000253606">
    <property type="component" value="Chromosome"/>
</dbReference>
<dbReference type="Pfam" id="PF14845">
    <property type="entry name" value="Glycohydro_20b2"/>
    <property type="match status" value="1"/>
</dbReference>
<reference evidence="9 10" key="1">
    <citation type="journal article" date="2018" name="Front. Microbiol.">
        <title>Hydrolytic Capabilities as a Key to Environmental Success: Chitinolytic and Cellulolytic Acidobacteria From Acidic Sub-arctic Soils and Boreal Peatlands.</title>
        <authorList>
            <person name="Belova S.E."/>
            <person name="Ravin N.V."/>
            <person name="Pankratov T.A."/>
            <person name="Rakitin A.L."/>
            <person name="Ivanova A.A."/>
            <person name="Beletsky A.V."/>
            <person name="Mardanov A.V."/>
            <person name="Sinninghe Damste J.S."/>
            <person name="Dedysh S.N."/>
        </authorList>
    </citation>
    <scope>NUCLEOTIDE SEQUENCE [LARGE SCALE GENOMIC DNA]</scope>
    <source>
        <strain evidence="9 10">SBC82</strain>
    </source>
</reference>
<feature type="active site" description="Proton donor" evidence="5">
    <location>
        <position position="319"/>
    </location>
</feature>
<evidence type="ECO:0000313" key="9">
    <source>
        <dbReference type="EMBL" id="AXC15267.1"/>
    </source>
</evidence>
<feature type="domain" description="Beta-hexosaminidase eukaryotic type N-terminal" evidence="8">
    <location>
        <begin position="30"/>
        <end position="142"/>
    </location>
</feature>
<dbReference type="Gene3D" id="3.30.379.10">
    <property type="entry name" value="Chitobiase/beta-hexosaminidase domain 2-like"/>
    <property type="match status" value="1"/>
</dbReference>
<evidence type="ECO:0000313" key="10">
    <source>
        <dbReference type="Proteomes" id="UP000253606"/>
    </source>
</evidence>
<evidence type="ECO:0000256" key="2">
    <source>
        <dbReference type="ARBA" id="ARBA00022801"/>
    </source>
</evidence>
<evidence type="ECO:0000256" key="4">
    <source>
        <dbReference type="ARBA" id="ARBA00023295"/>
    </source>
</evidence>
<dbReference type="InterPro" id="IPR029018">
    <property type="entry name" value="Hex-like_dom2"/>
</dbReference>
<keyword evidence="3" id="KW-0325">Glycoprotein</keyword>
<evidence type="ECO:0000256" key="6">
    <source>
        <dbReference type="SAM" id="SignalP"/>
    </source>
</evidence>
<accession>A0A2Z5G8Z2</accession>
<dbReference type="GO" id="GO:0030203">
    <property type="term" value="P:glycosaminoglycan metabolic process"/>
    <property type="evidence" value="ECO:0007669"/>
    <property type="project" value="TreeGrafter"/>
</dbReference>
<dbReference type="GO" id="GO:0004563">
    <property type="term" value="F:beta-N-acetylhexosaminidase activity"/>
    <property type="evidence" value="ECO:0007669"/>
    <property type="project" value="InterPro"/>
</dbReference>
<dbReference type="Gene3D" id="3.20.20.80">
    <property type="entry name" value="Glycosidases"/>
    <property type="match status" value="1"/>
</dbReference>
<organism evidence="9 10">
    <name type="scientific">Acidisarcina polymorpha</name>
    <dbReference type="NCBI Taxonomy" id="2211140"/>
    <lineage>
        <taxon>Bacteria</taxon>
        <taxon>Pseudomonadati</taxon>
        <taxon>Acidobacteriota</taxon>
        <taxon>Terriglobia</taxon>
        <taxon>Terriglobales</taxon>
        <taxon>Acidobacteriaceae</taxon>
        <taxon>Acidisarcina</taxon>
    </lineage>
</organism>
<dbReference type="SUPFAM" id="SSF51445">
    <property type="entry name" value="(Trans)glycosidases"/>
    <property type="match status" value="1"/>
</dbReference>
<feature type="chain" id="PRO_5016295896" evidence="6">
    <location>
        <begin position="24"/>
        <end position="680"/>
    </location>
</feature>
<keyword evidence="6" id="KW-0732">Signal</keyword>
<dbReference type="GO" id="GO:0005975">
    <property type="term" value="P:carbohydrate metabolic process"/>
    <property type="evidence" value="ECO:0007669"/>
    <property type="project" value="InterPro"/>
</dbReference>
<dbReference type="Pfam" id="PF00728">
    <property type="entry name" value="Glyco_hydro_20"/>
    <property type="match status" value="1"/>
</dbReference>
<dbReference type="GO" id="GO:0006689">
    <property type="term" value="P:ganglioside catabolic process"/>
    <property type="evidence" value="ECO:0007669"/>
    <property type="project" value="TreeGrafter"/>
</dbReference>
<keyword evidence="2" id="KW-0378">Hydrolase</keyword>
<dbReference type="GO" id="GO:0016020">
    <property type="term" value="C:membrane"/>
    <property type="evidence" value="ECO:0007669"/>
    <property type="project" value="TreeGrafter"/>
</dbReference>
<evidence type="ECO:0000259" key="8">
    <source>
        <dbReference type="Pfam" id="PF14845"/>
    </source>
</evidence>
<feature type="signal peptide" evidence="6">
    <location>
        <begin position="1"/>
        <end position="23"/>
    </location>
</feature>
<keyword evidence="10" id="KW-1185">Reference proteome</keyword>
<protein>
    <submittedName>
        <fullName evidence="9">Beta-hexosaminidase</fullName>
    </submittedName>
</protein>
<dbReference type="GO" id="GO:0005764">
    <property type="term" value="C:lysosome"/>
    <property type="evidence" value="ECO:0007669"/>
    <property type="project" value="TreeGrafter"/>
</dbReference>
<dbReference type="PRINTS" id="PR00738">
    <property type="entry name" value="GLHYDRLASE20"/>
</dbReference>
<dbReference type="SUPFAM" id="SSF55545">
    <property type="entry name" value="beta-N-acetylhexosaminidase-like domain"/>
    <property type="match status" value="1"/>
</dbReference>
<dbReference type="InterPro" id="IPR029019">
    <property type="entry name" value="HEX_eukaryotic_N"/>
</dbReference>
<dbReference type="KEGG" id="abas:ACPOL_6023"/>
<evidence type="ECO:0000256" key="5">
    <source>
        <dbReference type="PIRSR" id="PIRSR625705-1"/>
    </source>
</evidence>
<sequence>MKHFSLLASTALALMLTSHLAIAATELPALMPLPSTISQGDGSFPLTASFTVAYATPPDERLTAAVNRTLTRMQYSSGVALAHAAVVPSAGSLTISVSGPDAAVQGVDDDESYHLAVTAQGIQLASTTVVGALHGLETLLQLATFRDGHAIIPAVTIDDQPRFRWRGLMIDVARHFEPVEVIKRNLDAMALVKLNVFHWHLSDDQGFRAESKRFPKLTAEGSHGEFYTQEEMREVVAYAHARGIRVVPEFDMPGHTLSWQVAYPDIGSTSGPFSLPDRFGIHDEALDPTRESTYKFLDALVGEMAAIFPDAYFHIGGDESNGNAWRSNPKIVAFMKSHDIKDTDALQVYFNSKLLKIVAKHGKHMIGWDEVFTPGLPKDIVIESWRGQESLSKAAAQGYQGILAAPYYLDGMATAEKHFLADPVPADTQLTPEQQKSVLGGEVAMWAEQINPQTIDSRIWPRAAAIAERFWSPQSDRDVESMYTRLWPVSLQLETVGLTHISGPQKMLRNLAQSQQPADLDTLASVLEPVSFHERYQGQHTDARTPLDRLVDAVVPDPPSRFEMSRSVNEALADGAAAGSAREVLRQRFQSWVDAAATLNTLISLSPRMADAAPRVQQLAQLGQTGLQALKALPGKTAPAGWREQQTQIINEAAKSVALTRFTFLLSLQKLVDAAGGAIQ</sequence>
<dbReference type="InterPro" id="IPR025705">
    <property type="entry name" value="Beta_hexosaminidase_sua/sub"/>
</dbReference>
<keyword evidence="4" id="KW-0326">Glycosidase</keyword>
<evidence type="ECO:0000259" key="7">
    <source>
        <dbReference type="Pfam" id="PF00728"/>
    </source>
</evidence>
<dbReference type="PANTHER" id="PTHR22600:SF21">
    <property type="entry name" value="BETA-HEXOSAMINIDASE A"/>
    <property type="match status" value="1"/>
</dbReference>
<dbReference type="EMBL" id="CP030840">
    <property type="protein sequence ID" value="AXC15267.1"/>
    <property type="molecule type" value="Genomic_DNA"/>
</dbReference>
<dbReference type="OrthoDB" id="1098018at2"/>
<proteinExistence type="inferred from homology"/>
<name>A0A2Z5G8Z2_9BACT</name>
<evidence type="ECO:0000256" key="3">
    <source>
        <dbReference type="ARBA" id="ARBA00023180"/>
    </source>
</evidence>
<dbReference type="InterPro" id="IPR015883">
    <property type="entry name" value="Glyco_hydro_20_cat"/>
</dbReference>
<dbReference type="RefSeq" id="WP_114209871.1">
    <property type="nucleotide sequence ID" value="NZ_CP030840.1"/>
</dbReference>
<feature type="domain" description="Glycoside hydrolase family 20 catalytic" evidence="7">
    <location>
        <begin position="163"/>
        <end position="473"/>
    </location>
</feature>
<evidence type="ECO:0000256" key="1">
    <source>
        <dbReference type="ARBA" id="ARBA00006285"/>
    </source>
</evidence>
<comment type="similarity">
    <text evidence="1">Belongs to the glycosyl hydrolase 20 family.</text>
</comment>
<dbReference type="PANTHER" id="PTHR22600">
    <property type="entry name" value="BETA-HEXOSAMINIDASE"/>
    <property type="match status" value="1"/>
</dbReference>
<dbReference type="AlphaFoldDB" id="A0A2Z5G8Z2"/>